<dbReference type="Pfam" id="PF00571">
    <property type="entry name" value="CBS"/>
    <property type="match status" value="3"/>
</dbReference>
<dbReference type="PANTHER" id="PTHR13780">
    <property type="entry name" value="AMP-ACTIVATED PROTEIN KINASE, GAMMA REGULATORY SUBUNIT"/>
    <property type="match status" value="1"/>
</dbReference>
<feature type="domain" description="CBS" evidence="6">
    <location>
        <begin position="335"/>
        <end position="399"/>
    </location>
</feature>
<protein>
    <recommendedName>
        <fullName evidence="6">CBS domain-containing protein</fullName>
    </recommendedName>
</protein>
<evidence type="ECO:0000259" key="6">
    <source>
        <dbReference type="PROSITE" id="PS51371"/>
    </source>
</evidence>
<gene>
    <name evidence="7" type="ORF">THAR02_09239</name>
</gene>
<proteinExistence type="inferred from homology"/>
<dbReference type="CDD" id="cd04618">
    <property type="entry name" value="CBS_euAMPK_gamma-like_repeat1"/>
    <property type="match status" value="1"/>
</dbReference>
<dbReference type="PROSITE" id="PS51371">
    <property type="entry name" value="CBS"/>
    <property type="match status" value="3"/>
</dbReference>
<dbReference type="Proteomes" id="UP000034112">
    <property type="component" value="Unassembled WGS sequence"/>
</dbReference>
<dbReference type="InterPro" id="IPR046342">
    <property type="entry name" value="CBS_dom_sf"/>
</dbReference>
<feature type="compositionally biased region" description="Low complexity" evidence="5">
    <location>
        <begin position="49"/>
        <end position="70"/>
    </location>
</feature>
<accession>A0A0F9X1T9</accession>
<dbReference type="InterPro" id="IPR050511">
    <property type="entry name" value="AMPK_gamma/SDS23_families"/>
</dbReference>
<dbReference type="GO" id="GO:0005634">
    <property type="term" value="C:nucleus"/>
    <property type="evidence" value="ECO:0007669"/>
    <property type="project" value="TreeGrafter"/>
</dbReference>
<organism evidence="7 8">
    <name type="scientific">Trichoderma harzianum</name>
    <name type="common">Hypocrea lixii</name>
    <dbReference type="NCBI Taxonomy" id="5544"/>
    <lineage>
        <taxon>Eukaryota</taxon>
        <taxon>Fungi</taxon>
        <taxon>Dikarya</taxon>
        <taxon>Ascomycota</taxon>
        <taxon>Pezizomycotina</taxon>
        <taxon>Sordariomycetes</taxon>
        <taxon>Hypocreomycetidae</taxon>
        <taxon>Hypocreales</taxon>
        <taxon>Hypocreaceae</taxon>
        <taxon>Trichoderma</taxon>
    </lineage>
</organism>
<dbReference type="OMA" id="NGPRCQM"/>
<evidence type="ECO:0000313" key="7">
    <source>
        <dbReference type="EMBL" id="KKO98654.1"/>
    </source>
</evidence>
<feature type="region of interest" description="Disordered" evidence="5">
    <location>
        <begin position="1"/>
        <end position="98"/>
    </location>
</feature>
<evidence type="ECO:0000256" key="2">
    <source>
        <dbReference type="ARBA" id="ARBA00022737"/>
    </source>
</evidence>
<dbReference type="PANTHER" id="PTHR13780:SF35">
    <property type="entry name" value="LD22662P"/>
    <property type="match status" value="1"/>
</dbReference>
<sequence>MEESEEAASAQLAPAPADAPGDSDTVMDSRQAAASAAAPGINNTIAGGSSDNNSNNITSSNDNSLDNSSSRINADSSGIITAGDSTGRSPGSSVAAPAPGIIAAPAKAIAPDPASATITSGASPSPAAPQPGSAPRRSLASPASSPGSSPRSSPGSSGSGSASGSASAPASAAITPGSAESEPASTPAPGFKLRPPSIALPPFVAPSSYLFNTGAMADAPDPKPLSPLDKEQRQGLKAIRDFLRKRTSYDVLPLSFRLIVLDTDLLIKKSLNILIQNSIVSAPLWDSHTSRFAGILTATDYINVIQYHCQFPDEMSKLDQFRLASLRDIEKAIGATPIESVSVHPSRPLYEALRRMLKTRARRIPLVDVDEETGRETVISVITQYRILKFIAVNNEHNTILLKKTLREIQLGTYNDLLVARMGTTVLEVINLMVNGNISCVPIVDSENRVLNAFEAVDIIPCIKGGAYDELNGSVGEALCKRPEDNPGIFTCSQDDRLDSIFDTIRKSRVHRLIVVDDENKLKGVISLSDILKYVLLHGEEDIPE</sequence>
<keyword evidence="3 4" id="KW-0129">CBS domain</keyword>
<dbReference type="EMBL" id="JOKZ01000398">
    <property type="protein sequence ID" value="KKO98654.1"/>
    <property type="molecule type" value="Genomic_DNA"/>
</dbReference>
<feature type="compositionally biased region" description="Low complexity" evidence="5">
    <location>
        <begin position="7"/>
        <end position="24"/>
    </location>
</feature>
<feature type="domain" description="CBS" evidence="6">
    <location>
        <begin position="411"/>
        <end position="470"/>
    </location>
</feature>
<comment type="similarity">
    <text evidence="1">Belongs to the 5'-AMP-activated protein kinase gamma subunit family.</text>
</comment>
<dbReference type="GO" id="GO:0019887">
    <property type="term" value="F:protein kinase regulator activity"/>
    <property type="evidence" value="ECO:0007669"/>
    <property type="project" value="TreeGrafter"/>
</dbReference>
<feature type="domain" description="CBS" evidence="6">
    <location>
        <begin position="485"/>
        <end position="543"/>
    </location>
</feature>
<dbReference type="AlphaFoldDB" id="A0A0F9X1T9"/>
<feature type="region of interest" description="Disordered" evidence="5">
    <location>
        <begin position="110"/>
        <end position="192"/>
    </location>
</feature>
<feature type="compositionally biased region" description="Low complexity" evidence="5">
    <location>
        <begin position="110"/>
        <end position="179"/>
    </location>
</feature>
<feature type="compositionally biased region" description="Polar residues" evidence="5">
    <location>
        <begin position="71"/>
        <end position="92"/>
    </location>
</feature>
<dbReference type="GO" id="GO:0005737">
    <property type="term" value="C:cytoplasm"/>
    <property type="evidence" value="ECO:0007669"/>
    <property type="project" value="TreeGrafter"/>
</dbReference>
<keyword evidence="2" id="KW-0677">Repeat</keyword>
<evidence type="ECO:0000256" key="1">
    <source>
        <dbReference type="ARBA" id="ARBA00006750"/>
    </source>
</evidence>
<dbReference type="OrthoDB" id="286637at2759"/>
<evidence type="ECO:0000256" key="3">
    <source>
        <dbReference type="ARBA" id="ARBA00023122"/>
    </source>
</evidence>
<evidence type="ECO:0000256" key="5">
    <source>
        <dbReference type="SAM" id="MobiDB-lite"/>
    </source>
</evidence>
<dbReference type="Gene3D" id="3.10.580.10">
    <property type="entry name" value="CBS-domain"/>
    <property type="match status" value="2"/>
</dbReference>
<dbReference type="InterPro" id="IPR000644">
    <property type="entry name" value="CBS_dom"/>
</dbReference>
<dbReference type="GO" id="GO:0019901">
    <property type="term" value="F:protein kinase binding"/>
    <property type="evidence" value="ECO:0007669"/>
    <property type="project" value="TreeGrafter"/>
</dbReference>
<dbReference type="SMART" id="SM00116">
    <property type="entry name" value="CBS"/>
    <property type="match status" value="4"/>
</dbReference>
<name>A0A0F9X1T9_TRIHA</name>
<evidence type="ECO:0000256" key="4">
    <source>
        <dbReference type="PROSITE-ProRule" id="PRU00703"/>
    </source>
</evidence>
<dbReference type="GO" id="GO:0031588">
    <property type="term" value="C:nucleotide-activated protein kinase complex"/>
    <property type="evidence" value="ECO:0007669"/>
    <property type="project" value="TreeGrafter"/>
</dbReference>
<reference evidence="8" key="1">
    <citation type="journal article" date="2015" name="Genome Announc.">
        <title>Draft whole-genome sequence of the biocontrol agent Trichoderma harzianum T6776.</title>
        <authorList>
            <person name="Baroncelli R."/>
            <person name="Piaggeschi G."/>
            <person name="Fiorini L."/>
            <person name="Bertolini E."/>
            <person name="Zapparata A."/>
            <person name="Pe M.E."/>
            <person name="Sarrocco S."/>
            <person name="Vannacci G."/>
        </authorList>
    </citation>
    <scope>NUCLEOTIDE SEQUENCE [LARGE SCALE GENOMIC DNA]</scope>
    <source>
        <strain evidence="8">T6776</strain>
    </source>
</reference>
<dbReference type="CDD" id="cd04641">
    <property type="entry name" value="CBS_euAMPK_gamma-like_repeat2"/>
    <property type="match status" value="1"/>
</dbReference>
<comment type="caution">
    <text evidence="7">The sequence shown here is derived from an EMBL/GenBank/DDBJ whole genome shotgun (WGS) entry which is preliminary data.</text>
</comment>
<dbReference type="GO" id="GO:0016208">
    <property type="term" value="F:AMP binding"/>
    <property type="evidence" value="ECO:0007669"/>
    <property type="project" value="TreeGrafter"/>
</dbReference>
<dbReference type="SUPFAM" id="SSF54631">
    <property type="entry name" value="CBS-domain pair"/>
    <property type="match status" value="2"/>
</dbReference>
<evidence type="ECO:0000313" key="8">
    <source>
        <dbReference type="Proteomes" id="UP000034112"/>
    </source>
</evidence>